<dbReference type="OrthoDB" id="9768004at2"/>
<sequence length="371" mass="40471">MVTILQRDALRNKVERESNGQQTVLYTQKGQPSYMNIIPMLRCEDLGDDLGQGPHPAFIVNDKVCDALFYGSYNGVIKDGELVSQPGLEPGAYIDFDTAVQVARANGQGWHLSTNAERALLMLWCQQQGWQQYGNTENGHCVVDPSQHGQRIDHGFLDYPDGNPATYTGSGPQHWRHDHSPYGIADLCGNIWEWQAGLRLVDGEIQIIADNNASHADVSVHSKAWMAVNLIDGNLVAPGHALSSKYDAAELKPEGNAGTPILNTEIIHRAGPIADNINAAGLMDGLFREISVHPSISSEVPPLLRALGLAPRANLKNDAQVYLRNYGERMFLAGGAWYSGLGAAYETLCLSHPRTQRSLTTGARPAFILSP</sequence>
<dbReference type="InterPro" id="IPR042095">
    <property type="entry name" value="SUMF_sf"/>
</dbReference>
<keyword evidence="2" id="KW-1185">Reference proteome</keyword>
<gene>
    <name evidence="1" type="ORF">BFG52_10265</name>
</gene>
<name>A0A1B2M0K7_9GAMM</name>
<dbReference type="InterPro" id="IPR016187">
    <property type="entry name" value="CTDL_fold"/>
</dbReference>
<protein>
    <recommendedName>
        <fullName evidence="3">Sulfatase-modifying factor enzyme domain-containing protein</fullName>
    </recommendedName>
</protein>
<evidence type="ECO:0000313" key="2">
    <source>
        <dbReference type="Proteomes" id="UP000093391"/>
    </source>
</evidence>
<dbReference type="Proteomes" id="UP000093391">
    <property type="component" value="Chromosome"/>
</dbReference>
<dbReference type="SUPFAM" id="SSF56436">
    <property type="entry name" value="C-type lectin-like"/>
    <property type="match status" value="1"/>
</dbReference>
<evidence type="ECO:0008006" key="3">
    <source>
        <dbReference type="Google" id="ProtNLM"/>
    </source>
</evidence>
<dbReference type="Gene3D" id="3.90.1580.10">
    <property type="entry name" value="paralog of FGE (formylglycine-generating enzyme)"/>
    <property type="match status" value="1"/>
</dbReference>
<evidence type="ECO:0000313" key="1">
    <source>
        <dbReference type="EMBL" id="AOA58699.1"/>
    </source>
</evidence>
<dbReference type="AlphaFoldDB" id="A0A1B2M0K7"/>
<dbReference type="KEGG" id="ala:BFG52_10265"/>
<proteinExistence type="predicted"/>
<organism evidence="1 2">
    <name type="scientific">Acinetobacter larvae</name>
    <dbReference type="NCBI Taxonomy" id="1789224"/>
    <lineage>
        <taxon>Bacteria</taxon>
        <taxon>Pseudomonadati</taxon>
        <taxon>Pseudomonadota</taxon>
        <taxon>Gammaproteobacteria</taxon>
        <taxon>Moraxellales</taxon>
        <taxon>Moraxellaceae</taxon>
        <taxon>Acinetobacter</taxon>
    </lineage>
</organism>
<dbReference type="STRING" id="1789224.BFG52_10265"/>
<accession>A0A1B2M0K7</accession>
<dbReference type="EMBL" id="CP016895">
    <property type="protein sequence ID" value="AOA58699.1"/>
    <property type="molecule type" value="Genomic_DNA"/>
</dbReference>
<reference evidence="1 2" key="1">
    <citation type="submission" date="2016-08" db="EMBL/GenBank/DDBJ databases">
        <authorList>
            <person name="Seilhamer J.J."/>
        </authorList>
    </citation>
    <scope>NUCLEOTIDE SEQUENCE [LARGE SCALE GENOMIC DNA]</scope>
    <source>
        <strain evidence="1 2">BRTC-1</strain>
    </source>
</reference>
<dbReference type="RefSeq" id="WP_067555649.1">
    <property type="nucleotide sequence ID" value="NZ_CP016895.1"/>
</dbReference>